<feature type="transmembrane region" description="Helical" evidence="9">
    <location>
        <begin position="85"/>
        <end position="103"/>
    </location>
</feature>
<dbReference type="RefSeq" id="WP_007208299.1">
    <property type="nucleotide sequence ID" value="NZ_GL622241.1"/>
</dbReference>
<keyword evidence="8 9" id="KW-0472">Membrane</keyword>
<feature type="active site" evidence="9">
    <location>
        <position position="129"/>
    </location>
</feature>
<dbReference type="PANTHER" id="PTHR33695">
    <property type="entry name" value="LIPOPROTEIN SIGNAL PEPTIDASE"/>
    <property type="match status" value="1"/>
</dbReference>
<feature type="transmembrane region" description="Helical" evidence="9">
    <location>
        <begin position="123"/>
        <end position="145"/>
    </location>
</feature>
<comment type="caution">
    <text evidence="12">The sequence shown here is derived from an EMBL/GenBank/DDBJ whole genome shotgun (WGS) entry which is preliminary data.</text>
</comment>
<dbReference type="EC" id="3.4.23.36" evidence="9"/>
<dbReference type="HAMAP" id="MF_00161">
    <property type="entry name" value="LspA"/>
    <property type="match status" value="1"/>
</dbReference>
<feature type="transmembrane region" description="Helical" evidence="9">
    <location>
        <begin position="59"/>
        <end position="78"/>
    </location>
</feature>
<dbReference type="PRINTS" id="PR00781">
    <property type="entry name" value="LIPOSIGPTASE"/>
</dbReference>
<dbReference type="AlphaFoldDB" id="E6LFZ1"/>
<dbReference type="PROSITE" id="PS00855">
    <property type="entry name" value="SPASE_II"/>
    <property type="match status" value="1"/>
</dbReference>
<comment type="catalytic activity">
    <reaction evidence="9 10">
        <text>Release of signal peptides from bacterial membrane prolipoproteins. Hydrolyzes -Xaa-Yaa-Zaa-|-(S,diacylglyceryl)Cys-, in which Xaa is hydrophobic (preferably Leu), and Yaa (Ala or Ser) and Zaa (Gly or Ala) have small, neutral side chains.</text>
        <dbReference type="EC" id="3.4.23.36"/>
    </reaction>
</comment>
<dbReference type="eggNOG" id="COG0597">
    <property type="taxonomic scope" value="Bacteria"/>
</dbReference>
<keyword evidence="7 9" id="KW-1133">Transmembrane helix</keyword>
<keyword evidence="13" id="KW-1185">Reference proteome</keyword>
<name>E6LFZ1_ENTI1</name>
<accession>E6LFZ1</accession>
<keyword evidence="6 9" id="KW-0378">Hydrolase</keyword>
<comment type="subcellular location">
    <subcellularLocation>
        <location evidence="9">Cell membrane</location>
        <topology evidence="9">Multi-pass membrane protein</topology>
    </subcellularLocation>
</comment>
<evidence type="ECO:0000313" key="12">
    <source>
        <dbReference type="EMBL" id="EFU73893.1"/>
    </source>
</evidence>
<feature type="active site" evidence="9">
    <location>
        <position position="113"/>
    </location>
</feature>
<protein>
    <recommendedName>
        <fullName evidence="9">Lipoprotein signal peptidase</fullName>
        <ecNumber evidence="9">3.4.23.36</ecNumber>
    </recommendedName>
    <alternativeName>
        <fullName evidence="9">Prolipoprotein signal peptidase</fullName>
    </alternativeName>
    <alternativeName>
        <fullName evidence="9">Signal peptidase II</fullName>
        <shortName evidence="9">SPase II</shortName>
    </alternativeName>
</protein>
<dbReference type="HOGENOM" id="CLU_083252_3_3_9"/>
<dbReference type="GO" id="GO:0004190">
    <property type="term" value="F:aspartic-type endopeptidase activity"/>
    <property type="evidence" value="ECO:0007669"/>
    <property type="project" value="UniProtKB-UniRule"/>
</dbReference>
<evidence type="ECO:0000256" key="10">
    <source>
        <dbReference type="RuleBase" id="RU000594"/>
    </source>
</evidence>
<dbReference type="Pfam" id="PF01252">
    <property type="entry name" value="Peptidase_A8"/>
    <property type="match status" value="1"/>
</dbReference>
<dbReference type="PATRIC" id="fig|888064.11.peg.570"/>
<evidence type="ECO:0000313" key="13">
    <source>
        <dbReference type="Proteomes" id="UP000010296"/>
    </source>
</evidence>
<dbReference type="GO" id="GO:0005886">
    <property type="term" value="C:plasma membrane"/>
    <property type="evidence" value="ECO:0007669"/>
    <property type="project" value="UniProtKB-SubCell"/>
</dbReference>
<dbReference type="InterPro" id="IPR001872">
    <property type="entry name" value="Peptidase_A8"/>
</dbReference>
<comment type="caution">
    <text evidence="9">Lacks conserved residue(s) required for the propagation of feature annotation.</text>
</comment>
<organism evidence="12 13">
    <name type="scientific">Enterococcus italicus (strain DSM 15952 / CCUG 50447 / LMG 22039 / TP 1.5)</name>
    <dbReference type="NCBI Taxonomy" id="888064"/>
    <lineage>
        <taxon>Bacteria</taxon>
        <taxon>Bacillati</taxon>
        <taxon>Bacillota</taxon>
        <taxon>Bacilli</taxon>
        <taxon>Lactobacillales</taxon>
        <taxon>Enterococcaceae</taxon>
        <taxon>Enterococcus</taxon>
    </lineage>
</organism>
<keyword evidence="4 9" id="KW-0812">Transmembrane</keyword>
<evidence type="ECO:0000256" key="1">
    <source>
        <dbReference type="ARBA" id="ARBA00006139"/>
    </source>
</evidence>
<keyword evidence="3 9" id="KW-0645">Protease</keyword>
<dbReference type="EMBL" id="AEPV01000044">
    <property type="protein sequence ID" value="EFU73893.1"/>
    <property type="molecule type" value="Genomic_DNA"/>
</dbReference>
<evidence type="ECO:0000256" key="9">
    <source>
        <dbReference type="HAMAP-Rule" id="MF_00161"/>
    </source>
</evidence>
<dbReference type="Proteomes" id="UP000010296">
    <property type="component" value="Unassembled WGS sequence"/>
</dbReference>
<evidence type="ECO:0000256" key="5">
    <source>
        <dbReference type="ARBA" id="ARBA00022750"/>
    </source>
</evidence>
<comment type="pathway">
    <text evidence="9">Protein modification; lipoprotein biosynthesis (signal peptide cleavage).</text>
</comment>
<keyword evidence="5 9" id="KW-0064">Aspartyl protease</keyword>
<sequence>MLIGYFLLSFLIVGLDQWVKSAIVSAIPLGESHPVLTNVFSLTYLQNTGAAWSIFEGKLAFFTVITVVAVAAILYFMVKNRGGHVLLMVGFSLILAGAIGNFIDRIRLGYVVDMFQLDFIQFPIFNVADMSLCIGVACLFIYTFFEERLKGTHND</sequence>
<evidence type="ECO:0000256" key="8">
    <source>
        <dbReference type="ARBA" id="ARBA00023136"/>
    </source>
</evidence>
<comment type="function">
    <text evidence="9 10">This protein specifically catalyzes the removal of signal peptides from prolipoproteins.</text>
</comment>
<evidence type="ECO:0000256" key="7">
    <source>
        <dbReference type="ARBA" id="ARBA00022989"/>
    </source>
</evidence>
<dbReference type="GO" id="GO:0006508">
    <property type="term" value="P:proteolysis"/>
    <property type="evidence" value="ECO:0007669"/>
    <property type="project" value="UniProtKB-KW"/>
</dbReference>
<keyword evidence="2 9" id="KW-1003">Cell membrane</keyword>
<dbReference type="OrthoDB" id="9810259at2"/>
<dbReference type="NCBIfam" id="TIGR00077">
    <property type="entry name" value="lspA"/>
    <property type="match status" value="1"/>
</dbReference>
<evidence type="ECO:0000256" key="11">
    <source>
        <dbReference type="RuleBase" id="RU004181"/>
    </source>
</evidence>
<gene>
    <name evidence="9 12" type="primary">lspA</name>
    <name evidence="12" type="ORF">HMPREF9088_1281</name>
</gene>
<evidence type="ECO:0000256" key="6">
    <source>
        <dbReference type="ARBA" id="ARBA00022801"/>
    </source>
</evidence>
<evidence type="ECO:0000256" key="3">
    <source>
        <dbReference type="ARBA" id="ARBA00022670"/>
    </source>
</evidence>
<reference evidence="12 13" key="1">
    <citation type="submission" date="2010-12" db="EMBL/GenBank/DDBJ databases">
        <authorList>
            <person name="Muzny D."/>
            <person name="Qin X."/>
            <person name="Deng J."/>
            <person name="Jiang H."/>
            <person name="Liu Y."/>
            <person name="Qu J."/>
            <person name="Song X.-Z."/>
            <person name="Zhang L."/>
            <person name="Thornton R."/>
            <person name="Coyle M."/>
            <person name="Francisco L."/>
            <person name="Jackson L."/>
            <person name="Javaid M."/>
            <person name="Korchina V."/>
            <person name="Kovar C."/>
            <person name="Mata R."/>
            <person name="Mathew T."/>
            <person name="Ngo R."/>
            <person name="Nguyen L."/>
            <person name="Nguyen N."/>
            <person name="Okwuonu G."/>
            <person name="Ongeri F."/>
            <person name="Pham C."/>
            <person name="Simmons D."/>
            <person name="Wilczek-Boney K."/>
            <person name="Hale W."/>
            <person name="Jakkamsetti A."/>
            <person name="Pham P."/>
            <person name="Ruth R."/>
            <person name="San Lucas F."/>
            <person name="Warren J."/>
            <person name="Zhang J."/>
            <person name="Zhao Z."/>
            <person name="Zhou C."/>
            <person name="Zhu D."/>
            <person name="Lee S."/>
            <person name="Bess C."/>
            <person name="Blankenburg K."/>
            <person name="Forbes L."/>
            <person name="Fu Q."/>
            <person name="Gubbala S."/>
            <person name="Hirani K."/>
            <person name="Jayaseelan J.C."/>
            <person name="Lara F."/>
            <person name="Munidasa M."/>
            <person name="Palculict T."/>
            <person name="Patil S."/>
            <person name="Pu L.-L."/>
            <person name="Saada N."/>
            <person name="Tang L."/>
            <person name="Weissenberger G."/>
            <person name="Zhu Y."/>
            <person name="Hemphill L."/>
            <person name="Shang Y."/>
            <person name="Youmans B."/>
            <person name="Ayvaz T."/>
            <person name="Ross M."/>
            <person name="Santibanez J."/>
            <person name="Aqrawi P."/>
            <person name="Gross S."/>
            <person name="Joshi V."/>
            <person name="Fowler G."/>
            <person name="Nazareth L."/>
            <person name="Reid J."/>
            <person name="Worley K."/>
            <person name="Petrosino J."/>
            <person name="Highlander S."/>
            <person name="Gibbs R."/>
        </authorList>
    </citation>
    <scope>NUCLEOTIDE SEQUENCE [LARGE SCALE GENOMIC DNA]</scope>
    <source>
        <strain evidence="13">DSM 15952 / CCUG 50447 / LMG 22039 / TP 1.5</strain>
    </source>
</reference>
<dbReference type="PANTHER" id="PTHR33695:SF1">
    <property type="entry name" value="LIPOPROTEIN SIGNAL PEPTIDASE"/>
    <property type="match status" value="1"/>
</dbReference>
<evidence type="ECO:0000256" key="2">
    <source>
        <dbReference type="ARBA" id="ARBA00022475"/>
    </source>
</evidence>
<dbReference type="UniPathway" id="UPA00665"/>
<evidence type="ECO:0000256" key="4">
    <source>
        <dbReference type="ARBA" id="ARBA00022692"/>
    </source>
</evidence>
<proteinExistence type="inferred from homology"/>
<comment type="similarity">
    <text evidence="1 9 11">Belongs to the peptidase A8 family.</text>
</comment>
<dbReference type="STRING" id="888064.HMPREF9088_1281"/>